<sequence>MWVRALPTWPASYTVEAFVLTTPVDTDNGVRRWQVHTADERPVALTDRDGTNPRAWLLRENCFHDISHDDVEGG</sequence>
<dbReference type="EMBL" id="JACHJN010000021">
    <property type="protein sequence ID" value="MBB5960721.1"/>
    <property type="molecule type" value="Genomic_DNA"/>
</dbReference>
<proteinExistence type="predicted"/>
<protein>
    <submittedName>
        <fullName evidence="1">Uncharacterized protein</fullName>
    </submittedName>
</protein>
<keyword evidence="2" id="KW-1185">Reference proteome</keyword>
<comment type="caution">
    <text evidence="1">The sequence shown here is derived from an EMBL/GenBank/DDBJ whole genome shotgun (WGS) entry which is preliminary data.</text>
</comment>
<dbReference type="AlphaFoldDB" id="A0A841CSG1"/>
<gene>
    <name evidence="1" type="ORF">FHS29_007349</name>
</gene>
<evidence type="ECO:0000313" key="2">
    <source>
        <dbReference type="Proteomes" id="UP000547510"/>
    </source>
</evidence>
<dbReference type="Proteomes" id="UP000547510">
    <property type="component" value="Unassembled WGS sequence"/>
</dbReference>
<organism evidence="1 2">
    <name type="scientific">Saccharothrix tamanrassetensis</name>
    <dbReference type="NCBI Taxonomy" id="1051531"/>
    <lineage>
        <taxon>Bacteria</taxon>
        <taxon>Bacillati</taxon>
        <taxon>Actinomycetota</taxon>
        <taxon>Actinomycetes</taxon>
        <taxon>Pseudonocardiales</taxon>
        <taxon>Pseudonocardiaceae</taxon>
        <taxon>Saccharothrix</taxon>
    </lineage>
</organism>
<name>A0A841CSG1_9PSEU</name>
<evidence type="ECO:0000313" key="1">
    <source>
        <dbReference type="EMBL" id="MBB5960721.1"/>
    </source>
</evidence>
<reference evidence="1 2" key="1">
    <citation type="submission" date="2020-08" db="EMBL/GenBank/DDBJ databases">
        <title>Genomic Encyclopedia of Type Strains, Phase III (KMG-III): the genomes of soil and plant-associated and newly described type strains.</title>
        <authorList>
            <person name="Whitman W."/>
        </authorList>
    </citation>
    <scope>NUCLEOTIDE SEQUENCE [LARGE SCALE GENOMIC DNA]</scope>
    <source>
        <strain evidence="1 2">CECT 8640</strain>
    </source>
</reference>
<accession>A0A841CSG1</accession>